<reference evidence="3" key="1">
    <citation type="submission" date="2017-09" db="EMBL/GenBank/DDBJ databases">
        <title>Depth-based differentiation of microbial function through sediment-hosted aquifers and enrichment of novel symbionts in the deep terrestrial subsurface.</title>
        <authorList>
            <person name="Probst A.J."/>
            <person name="Ladd B."/>
            <person name="Jarett J.K."/>
            <person name="Geller-Mcgrath D.E."/>
            <person name="Sieber C.M.K."/>
            <person name="Emerson J.B."/>
            <person name="Anantharaman K."/>
            <person name="Thomas B.C."/>
            <person name="Malmstrom R."/>
            <person name="Stieglmeier M."/>
            <person name="Klingl A."/>
            <person name="Woyke T."/>
            <person name="Ryan C.M."/>
            <person name="Banfield J.F."/>
        </authorList>
    </citation>
    <scope>NUCLEOTIDE SEQUENCE [LARGE SCALE GENOMIC DNA]</scope>
</reference>
<evidence type="ECO:0000259" key="1">
    <source>
        <dbReference type="Pfam" id="PF13393"/>
    </source>
</evidence>
<keyword evidence="2" id="KW-0436">Ligase</keyword>
<comment type="caution">
    <text evidence="2">The sequence shown here is derived from an EMBL/GenBank/DDBJ whole genome shotgun (WGS) entry which is preliminary data.</text>
</comment>
<sequence length="82" mass="9638">MQIQTLKGFRDFLPADAAKRQWVRDKMVEVAEKWGYEPIETPSLESYSLFQGEIGEDEKLFYKFIDNGGREVMLRYDQTVPT</sequence>
<dbReference type="Gene3D" id="3.30.930.10">
    <property type="entry name" value="Bira Bifunctional Protein, Domain 2"/>
    <property type="match status" value="1"/>
</dbReference>
<dbReference type="GO" id="GO:0006427">
    <property type="term" value="P:histidyl-tRNA aminoacylation"/>
    <property type="evidence" value="ECO:0007669"/>
    <property type="project" value="TreeGrafter"/>
</dbReference>
<evidence type="ECO:0000313" key="3">
    <source>
        <dbReference type="Proteomes" id="UP000231196"/>
    </source>
</evidence>
<dbReference type="PANTHER" id="PTHR43707">
    <property type="entry name" value="HISTIDYL-TRNA SYNTHETASE"/>
    <property type="match status" value="1"/>
</dbReference>
<accession>A0A2M8BUC2</accession>
<dbReference type="AlphaFoldDB" id="A0A2M8BUC2"/>
<dbReference type="GO" id="GO:0005737">
    <property type="term" value="C:cytoplasm"/>
    <property type="evidence" value="ECO:0007669"/>
    <property type="project" value="InterPro"/>
</dbReference>
<dbReference type="GO" id="GO:0004821">
    <property type="term" value="F:histidine-tRNA ligase activity"/>
    <property type="evidence" value="ECO:0007669"/>
    <property type="project" value="TreeGrafter"/>
</dbReference>
<organism evidence="2 3">
    <name type="scientific">Candidatus Collierbacteria bacterium CG_4_9_14_3_um_filter_43_16</name>
    <dbReference type="NCBI Taxonomy" id="1974532"/>
    <lineage>
        <taxon>Bacteria</taxon>
        <taxon>Candidatus Collieribacteriota</taxon>
    </lineage>
</organism>
<evidence type="ECO:0000313" key="2">
    <source>
        <dbReference type="EMBL" id="PJB47474.1"/>
    </source>
</evidence>
<name>A0A2M8BUC2_9BACT</name>
<dbReference type="InterPro" id="IPR004516">
    <property type="entry name" value="HisRS/HisZ"/>
</dbReference>
<dbReference type="SUPFAM" id="SSF55681">
    <property type="entry name" value="Class II aaRS and biotin synthetases"/>
    <property type="match status" value="1"/>
</dbReference>
<proteinExistence type="predicted"/>
<dbReference type="EMBL" id="PFUC01000071">
    <property type="protein sequence ID" value="PJB47474.1"/>
    <property type="molecule type" value="Genomic_DNA"/>
</dbReference>
<dbReference type="InterPro" id="IPR041715">
    <property type="entry name" value="HisRS-like_core"/>
</dbReference>
<protein>
    <submittedName>
        <fullName evidence="2">Histidine--tRNA ligase</fullName>
    </submittedName>
</protein>
<dbReference type="InterPro" id="IPR045864">
    <property type="entry name" value="aa-tRNA-synth_II/BPL/LPL"/>
</dbReference>
<dbReference type="Pfam" id="PF13393">
    <property type="entry name" value="tRNA-synt_His"/>
    <property type="match status" value="1"/>
</dbReference>
<dbReference type="Proteomes" id="UP000231196">
    <property type="component" value="Unassembled WGS sequence"/>
</dbReference>
<feature type="non-terminal residue" evidence="2">
    <location>
        <position position="82"/>
    </location>
</feature>
<feature type="domain" description="Class II Histidinyl-tRNA synthetase (HisRS)-like catalytic core" evidence="1">
    <location>
        <begin position="8"/>
        <end position="80"/>
    </location>
</feature>
<dbReference type="PANTHER" id="PTHR43707:SF1">
    <property type="entry name" value="HISTIDINE--TRNA LIGASE, MITOCHONDRIAL-RELATED"/>
    <property type="match status" value="1"/>
</dbReference>
<gene>
    <name evidence="2" type="ORF">CO104_03585</name>
</gene>